<organism evidence="6 7">
    <name type="scientific">Roseburia faecis</name>
    <dbReference type="NCBI Taxonomy" id="301302"/>
    <lineage>
        <taxon>Bacteria</taxon>
        <taxon>Bacillati</taxon>
        <taxon>Bacillota</taxon>
        <taxon>Clostridia</taxon>
        <taxon>Lachnospirales</taxon>
        <taxon>Lachnospiraceae</taxon>
        <taxon>Roseburia</taxon>
    </lineage>
</organism>
<evidence type="ECO:0000313" key="7">
    <source>
        <dbReference type="Proteomes" id="UP000049979"/>
    </source>
</evidence>
<dbReference type="EMBL" id="CVRR01000037">
    <property type="protein sequence ID" value="CRL41021.1"/>
    <property type="molecule type" value="Genomic_DNA"/>
</dbReference>
<reference evidence="7" key="1">
    <citation type="submission" date="2015-05" db="EMBL/GenBank/DDBJ databases">
        <authorList>
            <consortium name="Pathogen Informatics"/>
        </authorList>
    </citation>
    <scope>NUCLEOTIDE SEQUENCE [LARGE SCALE GENOMIC DNA]</scope>
    <source>
        <strain evidence="7">M72</strain>
    </source>
</reference>
<evidence type="ECO:0000313" key="6">
    <source>
        <dbReference type="EMBL" id="CRL41021.1"/>
    </source>
</evidence>
<evidence type="ECO:0000256" key="3">
    <source>
        <dbReference type="ARBA" id="ARBA00022989"/>
    </source>
</evidence>
<proteinExistence type="predicted"/>
<evidence type="ECO:0000256" key="5">
    <source>
        <dbReference type="SAM" id="Phobius"/>
    </source>
</evidence>
<feature type="transmembrane region" description="Helical" evidence="5">
    <location>
        <begin position="330"/>
        <end position="354"/>
    </location>
</feature>
<feature type="transmembrane region" description="Helical" evidence="5">
    <location>
        <begin position="223"/>
        <end position="241"/>
    </location>
</feature>
<dbReference type="OrthoDB" id="9767361at2"/>
<dbReference type="InterPro" id="IPR050368">
    <property type="entry name" value="ClC-type_chloride_channel"/>
</dbReference>
<feature type="transmembrane region" description="Helical" evidence="5">
    <location>
        <begin position="374"/>
        <end position="395"/>
    </location>
</feature>
<dbReference type="GO" id="GO:0016020">
    <property type="term" value="C:membrane"/>
    <property type="evidence" value="ECO:0007669"/>
    <property type="project" value="UniProtKB-SubCell"/>
</dbReference>
<name>A0A0M6WTP4_9FIRM</name>
<dbReference type="InterPro" id="IPR014743">
    <property type="entry name" value="Cl-channel_core"/>
</dbReference>
<keyword evidence="2 5" id="KW-0812">Transmembrane</keyword>
<dbReference type="PRINTS" id="PR00762">
    <property type="entry name" value="CLCHANNEL"/>
</dbReference>
<feature type="transmembrane region" description="Helical" evidence="5">
    <location>
        <begin position="262"/>
        <end position="279"/>
    </location>
</feature>
<dbReference type="PANTHER" id="PTHR43427">
    <property type="entry name" value="CHLORIDE CHANNEL PROTEIN CLC-E"/>
    <property type="match status" value="1"/>
</dbReference>
<dbReference type="STRING" id="301302.ERS852420_01654"/>
<sequence>MNPSHDLQGLKKKAKETFLYALSALLLGIAIGAIDAVFGRVLLFITDFRSAHVVVLLPFLPLAGLGIVWLYRHFNETAAKGMTLVMEAGQGKRESIPLALIPLVMAGTWITHLFGGSAGREGVAVQIGATLSHAFARRFHFPDNGRIVLIAGMAAGFGGLFQTPFAAVFFAMEVVVSGSMAYSALLPAAIASFTASATSHALGLEKFSVLLSQTLSLTDTKTVTYLILFGILFGLTGRLFAVLLQKVKQFMGNVLENPYKRIGFVSIPLAVFLFLMWNGRYCGLGTNLIAQAFSGGELYMFDWILKLLFTVLTLSIGFQGGEVTPLFSIGASLGFVLGSLTGLPPIVCAALGYAAVFGSATNTLLAPVLIGMEVFGVENGLAFFAVCLVAFLVNGNRCIYTAQKRSFW</sequence>
<comment type="subcellular location">
    <subcellularLocation>
        <location evidence="1">Membrane</location>
        <topology evidence="1">Multi-pass membrane protein</topology>
    </subcellularLocation>
</comment>
<evidence type="ECO:0000256" key="4">
    <source>
        <dbReference type="ARBA" id="ARBA00023136"/>
    </source>
</evidence>
<feature type="transmembrane region" description="Helical" evidence="5">
    <location>
        <begin position="184"/>
        <end position="203"/>
    </location>
</feature>
<feature type="transmembrane region" description="Helical" evidence="5">
    <location>
        <begin position="147"/>
        <end position="172"/>
    </location>
</feature>
<feature type="transmembrane region" description="Helical" evidence="5">
    <location>
        <begin position="51"/>
        <end position="74"/>
    </location>
</feature>
<dbReference type="Pfam" id="PF00654">
    <property type="entry name" value="Voltage_CLC"/>
    <property type="match status" value="1"/>
</dbReference>
<dbReference type="SUPFAM" id="SSF81340">
    <property type="entry name" value="Clc chloride channel"/>
    <property type="match status" value="1"/>
</dbReference>
<protein>
    <submittedName>
        <fullName evidence="6">Chloride channel protein EriC</fullName>
    </submittedName>
</protein>
<dbReference type="RefSeq" id="WP_082413901.1">
    <property type="nucleotide sequence ID" value="NZ_CP173697.1"/>
</dbReference>
<keyword evidence="4 5" id="KW-0472">Membrane</keyword>
<gene>
    <name evidence="6" type="ORF">M72_11391</name>
</gene>
<dbReference type="InterPro" id="IPR001807">
    <property type="entry name" value="ClC"/>
</dbReference>
<accession>A0A0M6WTP4</accession>
<dbReference type="GO" id="GO:0015108">
    <property type="term" value="F:chloride transmembrane transporter activity"/>
    <property type="evidence" value="ECO:0007669"/>
    <property type="project" value="InterPro"/>
</dbReference>
<keyword evidence="3 5" id="KW-1133">Transmembrane helix</keyword>
<keyword evidence="7" id="KW-1185">Reference proteome</keyword>
<evidence type="ECO:0000256" key="1">
    <source>
        <dbReference type="ARBA" id="ARBA00004141"/>
    </source>
</evidence>
<evidence type="ECO:0000256" key="2">
    <source>
        <dbReference type="ARBA" id="ARBA00022692"/>
    </source>
</evidence>
<feature type="transmembrane region" description="Helical" evidence="5">
    <location>
        <begin position="299"/>
        <end position="318"/>
    </location>
</feature>
<dbReference type="AlphaFoldDB" id="A0A0M6WTP4"/>
<dbReference type="PANTHER" id="PTHR43427:SF12">
    <property type="entry name" value="CHLORIDE TRANSPORTER"/>
    <property type="match status" value="1"/>
</dbReference>
<dbReference type="Gene3D" id="1.10.3080.10">
    <property type="entry name" value="Clc chloride channel"/>
    <property type="match status" value="1"/>
</dbReference>
<dbReference type="Proteomes" id="UP000049979">
    <property type="component" value="Unassembled WGS sequence"/>
</dbReference>
<feature type="transmembrane region" description="Helical" evidence="5">
    <location>
        <begin position="95"/>
        <end position="114"/>
    </location>
</feature>
<feature type="transmembrane region" description="Helical" evidence="5">
    <location>
        <begin position="18"/>
        <end position="45"/>
    </location>
</feature>